<gene>
    <name evidence="2" type="ORF">CERSUDRAFT_117868</name>
</gene>
<name>M2R6I1_CERS8</name>
<organism evidence="2 3">
    <name type="scientific">Ceriporiopsis subvermispora (strain B)</name>
    <name type="common">White-rot fungus</name>
    <name type="synonym">Gelatoporia subvermispora</name>
    <dbReference type="NCBI Taxonomy" id="914234"/>
    <lineage>
        <taxon>Eukaryota</taxon>
        <taxon>Fungi</taxon>
        <taxon>Dikarya</taxon>
        <taxon>Basidiomycota</taxon>
        <taxon>Agaricomycotina</taxon>
        <taxon>Agaricomycetes</taxon>
        <taxon>Polyporales</taxon>
        <taxon>Gelatoporiaceae</taxon>
        <taxon>Gelatoporia</taxon>
    </lineage>
</organism>
<proteinExistence type="predicted"/>
<evidence type="ECO:0000313" key="3">
    <source>
        <dbReference type="Proteomes" id="UP000016930"/>
    </source>
</evidence>
<accession>M2R6I1</accession>
<feature type="compositionally biased region" description="Polar residues" evidence="1">
    <location>
        <begin position="37"/>
        <end position="64"/>
    </location>
</feature>
<reference evidence="2 3" key="1">
    <citation type="journal article" date="2012" name="Proc. Natl. Acad. Sci. U.S.A.">
        <title>Comparative genomics of Ceriporiopsis subvermispora and Phanerochaete chrysosporium provide insight into selective ligninolysis.</title>
        <authorList>
            <person name="Fernandez-Fueyo E."/>
            <person name="Ruiz-Duenas F.J."/>
            <person name="Ferreira P."/>
            <person name="Floudas D."/>
            <person name="Hibbett D.S."/>
            <person name="Canessa P."/>
            <person name="Larrondo L.F."/>
            <person name="James T.Y."/>
            <person name="Seelenfreund D."/>
            <person name="Lobos S."/>
            <person name="Polanco R."/>
            <person name="Tello M."/>
            <person name="Honda Y."/>
            <person name="Watanabe T."/>
            <person name="Watanabe T."/>
            <person name="Ryu J.S."/>
            <person name="Kubicek C.P."/>
            <person name="Schmoll M."/>
            <person name="Gaskell J."/>
            <person name="Hammel K.E."/>
            <person name="St John F.J."/>
            <person name="Vanden Wymelenberg A."/>
            <person name="Sabat G."/>
            <person name="Splinter BonDurant S."/>
            <person name="Syed K."/>
            <person name="Yadav J.S."/>
            <person name="Doddapaneni H."/>
            <person name="Subramanian V."/>
            <person name="Lavin J.L."/>
            <person name="Oguiza J.A."/>
            <person name="Perez G."/>
            <person name="Pisabarro A.G."/>
            <person name="Ramirez L."/>
            <person name="Santoyo F."/>
            <person name="Master E."/>
            <person name="Coutinho P.M."/>
            <person name="Henrissat B."/>
            <person name="Lombard V."/>
            <person name="Magnuson J.K."/>
            <person name="Kuees U."/>
            <person name="Hori C."/>
            <person name="Igarashi K."/>
            <person name="Samejima M."/>
            <person name="Held B.W."/>
            <person name="Barry K.W."/>
            <person name="LaButti K.M."/>
            <person name="Lapidus A."/>
            <person name="Lindquist E.A."/>
            <person name="Lucas S.M."/>
            <person name="Riley R."/>
            <person name="Salamov A.A."/>
            <person name="Hoffmeister D."/>
            <person name="Schwenk D."/>
            <person name="Hadar Y."/>
            <person name="Yarden O."/>
            <person name="de Vries R.P."/>
            <person name="Wiebenga A."/>
            <person name="Stenlid J."/>
            <person name="Eastwood D."/>
            <person name="Grigoriev I.V."/>
            <person name="Berka R.M."/>
            <person name="Blanchette R.A."/>
            <person name="Kersten P."/>
            <person name="Martinez A.T."/>
            <person name="Vicuna R."/>
            <person name="Cullen D."/>
        </authorList>
    </citation>
    <scope>NUCLEOTIDE SEQUENCE [LARGE SCALE GENOMIC DNA]</scope>
    <source>
        <strain evidence="2 3">B</strain>
    </source>
</reference>
<dbReference type="AlphaFoldDB" id="M2R6I1"/>
<evidence type="ECO:0000256" key="1">
    <source>
        <dbReference type="SAM" id="MobiDB-lite"/>
    </source>
</evidence>
<feature type="region of interest" description="Disordered" evidence="1">
    <location>
        <begin position="37"/>
        <end position="65"/>
    </location>
</feature>
<evidence type="ECO:0000313" key="2">
    <source>
        <dbReference type="EMBL" id="EMD33792.1"/>
    </source>
</evidence>
<dbReference type="Proteomes" id="UP000016930">
    <property type="component" value="Unassembled WGS sequence"/>
</dbReference>
<keyword evidence="3" id="KW-1185">Reference proteome</keyword>
<sequence>MQSPILRHSRIVALIHSTTFAQQAHTLCRPPMIGVGTTSVPTISQESMPPPKNTSNGSPQQHMRSATFAIPLVAELH</sequence>
<dbReference type="HOGENOM" id="CLU_2637833_0_0_1"/>
<protein>
    <submittedName>
        <fullName evidence="2">Uncharacterized protein</fullName>
    </submittedName>
</protein>
<dbReference type="EMBL" id="KB445805">
    <property type="protein sequence ID" value="EMD33792.1"/>
    <property type="molecule type" value="Genomic_DNA"/>
</dbReference>